<gene>
    <name evidence="2" type="ORF">LMG7053_00982</name>
</gene>
<keyword evidence="3" id="KW-1185">Reference proteome</keyword>
<accession>A0ABM8LPN8</accession>
<keyword evidence="1" id="KW-1133">Transmembrane helix</keyword>
<sequence length="85" mass="9465">MIQMLLGEFWPYLAGGVAIVLAYFGVRLKGKSDGRQEVQNQINKQAVESAKEARDVQAKIDRMPDGGSMAELRRKWMRKPGTGGQ</sequence>
<dbReference type="GeneID" id="55563011"/>
<dbReference type="Proteomes" id="UP000494161">
    <property type="component" value="Unassembled WGS sequence"/>
</dbReference>
<dbReference type="EMBL" id="CADILJ010000005">
    <property type="protein sequence ID" value="CAB3941614.1"/>
    <property type="molecule type" value="Genomic_DNA"/>
</dbReference>
<dbReference type="RefSeq" id="WP_254431153.1">
    <property type="nucleotide sequence ID" value="NZ_CADILJ010000005.1"/>
</dbReference>
<protein>
    <submittedName>
        <fullName evidence="2">Uncharacterized protein</fullName>
    </submittedName>
</protein>
<evidence type="ECO:0000313" key="2">
    <source>
        <dbReference type="EMBL" id="CAB3941614.1"/>
    </source>
</evidence>
<reference evidence="2 3" key="1">
    <citation type="submission" date="2020-04" db="EMBL/GenBank/DDBJ databases">
        <authorList>
            <person name="De Canck E."/>
        </authorList>
    </citation>
    <scope>NUCLEOTIDE SEQUENCE [LARGE SCALE GENOMIC DNA]</scope>
    <source>
        <strain evidence="2 3">LMG 7053</strain>
    </source>
</reference>
<feature type="transmembrane region" description="Helical" evidence="1">
    <location>
        <begin position="6"/>
        <end position="26"/>
    </location>
</feature>
<evidence type="ECO:0000313" key="3">
    <source>
        <dbReference type="Proteomes" id="UP000494161"/>
    </source>
</evidence>
<proteinExistence type="predicted"/>
<comment type="caution">
    <text evidence="2">The sequence shown here is derived from an EMBL/GenBank/DDBJ whole genome shotgun (WGS) entry which is preliminary data.</text>
</comment>
<keyword evidence="1" id="KW-0812">Transmembrane</keyword>
<evidence type="ECO:0000256" key="1">
    <source>
        <dbReference type="SAM" id="Phobius"/>
    </source>
</evidence>
<keyword evidence="1" id="KW-0472">Membrane</keyword>
<name>A0ABM8LPN8_9BURK</name>
<organism evidence="2 3">
    <name type="scientific">Achromobacter ruhlandii</name>
    <dbReference type="NCBI Taxonomy" id="72557"/>
    <lineage>
        <taxon>Bacteria</taxon>
        <taxon>Pseudomonadati</taxon>
        <taxon>Pseudomonadota</taxon>
        <taxon>Betaproteobacteria</taxon>
        <taxon>Burkholderiales</taxon>
        <taxon>Alcaligenaceae</taxon>
        <taxon>Achromobacter</taxon>
    </lineage>
</organism>